<feature type="compositionally biased region" description="Low complexity" evidence="1">
    <location>
        <begin position="60"/>
        <end position="76"/>
    </location>
</feature>
<dbReference type="EMBL" id="WSZM01000077">
    <property type="protein sequence ID" value="KAF4044123.1"/>
    <property type="molecule type" value="Genomic_DNA"/>
</dbReference>
<evidence type="ECO:0000313" key="2">
    <source>
        <dbReference type="EMBL" id="KAF4044123.1"/>
    </source>
</evidence>
<feature type="region of interest" description="Disordered" evidence="1">
    <location>
        <begin position="164"/>
        <end position="234"/>
    </location>
</feature>
<evidence type="ECO:0000313" key="3">
    <source>
        <dbReference type="Proteomes" id="UP000602510"/>
    </source>
</evidence>
<reference evidence="2" key="1">
    <citation type="submission" date="2020-04" db="EMBL/GenBank/DDBJ databases">
        <title>Hybrid Assembly of Korean Phytophthora infestans isolates.</title>
        <authorList>
            <person name="Prokchorchik M."/>
            <person name="Lee Y."/>
            <person name="Seo J."/>
            <person name="Cho J.-H."/>
            <person name="Park Y.-E."/>
            <person name="Jang D.-C."/>
            <person name="Im J.-S."/>
            <person name="Choi J.-G."/>
            <person name="Park H.-J."/>
            <person name="Lee G.-B."/>
            <person name="Lee Y.-G."/>
            <person name="Hong S.-Y."/>
            <person name="Cho K."/>
            <person name="Sohn K.H."/>
        </authorList>
    </citation>
    <scope>NUCLEOTIDE SEQUENCE</scope>
    <source>
        <strain evidence="2">KR_1_A1</strain>
    </source>
</reference>
<dbReference type="AlphaFoldDB" id="A0A833T624"/>
<evidence type="ECO:0000256" key="1">
    <source>
        <dbReference type="SAM" id="MobiDB-lite"/>
    </source>
</evidence>
<organism evidence="2 3">
    <name type="scientific">Phytophthora infestans</name>
    <name type="common">Potato late blight agent</name>
    <name type="synonym">Botrytis infestans</name>
    <dbReference type="NCBI Taxonomy" id="4787"/>
    <lineage>
        <taxon>Eukaryota</taxon>
        <taxon>Sar</taxon>
        <taxon>Stramenopiles</taxon>
        <taxon>Oomycota</taxon>
        <taxon>Peronosporomycetes</taxon>
        <taxon>Peronosporales</taxon>
        <taxon>Peronosporaceae</taxon>
        <taxon>Phytophthora</taxon>
    </lineage>
</organism>
<name>A0A833T624_PHYIN</name>
<protein>
    <submittedName>
        <fullName evidence="2">Uncharacterized protein</fullName>
    </submittedName>
</protein>
<proteinExistence type="predicted"/>
<accession>A0A833T624</accession>
<feature type="compositionally biased region" description="Basic and acidic residues" evidence="1">
    <location>
        <begin position="77"/>
        <end position="92"/>
    </location>
</feature>
<comment type="caution">
    <text evidence="2">The sequence shown here is derived from an EMBL/GenBank/DDBJ whole genome shotgun (WGS) entry which is preliminary data.</text>
</comment>
<dbReference type="Proteomes" id="UP000602510">
    <property type="component" value="Unassembled WGS sequence"/>
</dbReference>
<sequence length="260" mass="27957">MGLEGVVHQLPRGRLSVAVPWDPILRTKRAAKQARQAAKKDRPAASTGNSAALSARHPGRQAPAAARTVASATETRPLVRETEGNQSRDKPMGRGANAKSKVNGKSGPTRYEKFLRDEAKSYYGALAPTEESDDENDDPELMAPHATPEVPVVADIKTANVVDPTPFATGTGEVPVHKAQSSQRNFTEPKRSGHATGSMDIKQQSMGAMADKKEKLVNTASATKEKRRKQIDANRTGLGALRQLAEEKSGLVQMSMARQC</sequence>
<keyword evidence="3" id="KW-1185">Reference proteome</keyword>
<feature type="region of interest" description="Disordered" evidence="1">
    <location>
        <begin position="29"/>
        <end position="111"/>
    </location>
</feature>
<gene>
    <name evidence="2" type="ORF">GN244_ATG03579</name>
</gene>